<dbReference type="PANTHER" id="PTHR47429:SF2">
    <property type="entry name" value="PROTEIN TWIN LOV 1"/>
    <property type="match status" value="1"/>
</dbReference>
<sequence length="739" mass="81414">MRQLSQPARPGEPQLIAELVGELPRLADPADVKRRVTEAHLAVGFLLERHEDAALLVDALCPDYPIVGVSRGFETLTGFTREDMLGNNCRCILHGVPEVAISKSVRKNLRDFCRMSRMQGLDLISEVVSVQPNARRDGSQFMNFFMIGRLTVKRHPYLLGVQVPIGEGLFVKLNGTLLEQTFETTLTVFKRTRQALLSSFPEEVPQAWAAAMPGELGAPSFTFFTERLQDHCLILNRGRTVMRREPQELSTNCLVFGGQPVKHTPEGLFFAVLVDDVVPTFEGMPLIGFTKRKPVDASTLYPKVSRCLGASVLVGACGEAFARDQDSHFKIGFRPPPPDEVQSWHLDPDLPPHKRRPPVDVQSGDVLGCMYTAGGRIQLWHNGTVVLDFDVGRPVEKDADYYAVVDVCLSTYCVTVLPWLSPQDGRHHVQALEVPRALASSRSSPPALLSPALASAGSPAHEGIDAMVSDVVNGALVKKAIRAVVGECQFCVTIADPKGNDIPLVAVSEAFESMTGYKRSEILGVNCRFLNQGCPISPMDLMGLRLASESGSTFTALLPNRKKSGEMFINLLDLRGLTIARHLETDEELWYLIGIQADVTGLTESAIPEDHLAELQELARMIRGKLKKELSQLVVDGAVDRQLTSSSCSSGRRVDSPSLAWKLLQEPVWTSPHFSQQAVADIARRDKVRRRQREDDQLPVLGIGRSLATLGRMHFCMLGMSVIAFFAGLMFGRGPRRRT</sequence>
<comment type="caution">
    <text evidence="6">The sequence shown here is derived from an EMBL/GenBank/DDBJ whole genome shotgun (WGS) entry which is preliminary data.</text>
</comment>
<protein>
    <recommendedName>
        <fullName evidence="5">PAS domain-containing protein</fullName>
    </recommendedName>
</protein>
<keyword evidence="1" id="KW-0285">Flavoprotein</keyword>
<evidence type="ECO:0000256" key="3">
    <source>
        <dbReference type="ARBA" id="ARBA00022991"/>
    </source>
</evidence>
<proteinExistence type="predicted"/>
<accession>A0ABN9WSI6</accession>
<feature type="transmembrane region" description="Helical" evidence="4">
    <location>
        <begin position="712"/>
        <end position="732"/>
    </location>
</feature>
<dbReference type="InterPro" id="IPR006573">
    <property type="entry name" value="NHR_dom"/>
</dbReference>
<dbReference type="InterPro" id="IPR035965">
    <property type="entry name" value="PAS-like_dom_sf"/>
</dbReference>
<dbReference type="Proteomes" id="UP001189429">
    <property type="component" value="Unassembled WGS sequence"/>
</dbReference>
<keyword evidence="4" id="KW-0812">Transmembrane</keyword>
<feature type="domain" description="PAS" evidence="5">
    <location>
        <begin position="492"/>
        <end position="524"/>
    </location>
</feature>
<keyword evidence="4" id="KW-0472">Membrane</keyword>
<dbReference type="Gene3D" id="3.30.450.20">
    <property type="entry name" value="PAS domain"/>
    <property type="match status" value="2"/>
</dbReference>
<dbReference type="EMBL" id="CAUYUJ010019253">
    <property type="protein sequence ID" value="CAK0889682.1"/>
    <property type="molecule type" value="Genomic_DNA"/>
</dbReference>
<dbReference type="SUPFAM" id="SSF55785">
    <property type="entry name" value="PYP-like sensor domain (PAS domain)"/>
    <property type="match status" value="2"/>
</dbReference>
<dbReference type="PROSITE" id="PS50112">
    <property type="entry name" value="PAS"/>
    <property type="match status" value="1"/>
</dbReference>
<evidence type="ECO:0000256" key="1">
    <source>
        <dbReference type="ARBA" id="ARBA00022630"/>
    </source>
</evidence>
<keyword evidence="7" id="KW-1185">Reference proteome</keyword>
<keyword evidence="3" id="KW-0157">Chromophore</keyword>
<dbReference type="PANTHER" id="PTHR47429">
    <property type="entry name" value="PROTEIN TWIN LOV 1"/>
    <property type="match status" value="1"/>
</dbReference>
<evidence type="ECO:0000256" key="4">
    <source>
        <dbReference type="SAM" id="Phobius"/>
    </source>
</evidence>
<dbReference type="InterPro" id="IPR000014">
    <property type="entry name" value="PAS"/>
</dbReference>
<evidence type="ECO:0000256" key="2">
    <source>
        <dbReference type="ARBA" id="ARBA00022643"/>
    </source>
</evidence>
<dbReference type="Pfam" id="PF07177">
    <property type="entry name" value="Neuralized"/>
    <property type="match status" value="1"/>
</dbReference>
<dbReference type="Gene3D" id="2.60.120.920">
    <property type="match status" value="1"/>
</dbReference>
<name>A0ABN9WSI6_9DINO</name>
<organism evidence="6 7">
    <name type="scientific">Prorocentrum cordatum</name>
    <dbReference type="NCBI Taxonomy" id="2364126"/>
    <lineage>
        <taxon>Eukaryota</taxon>
        <taxon>Sar</taxon>
        <taxon>Alveolata</taxon>
        <taxon>Dinophyceae</taxon>
        <taxon>Prorocentrales</taxon>
        <taxon>Prorocentraceae</taxon>
        <taxon>Prorocentrum</taxon>
    </lineage>
</organism>
<evidence type="ECO:0000259" key="5">
    <source>
        <dbReference type="PROSITE" id="PS50112"/>
    </source>
</evidence>
<evidence type="ECO:0000313" key="7">
    <source>
        <dbReference type="Proteomes" id="UP001189429"/>
    </source>
</evidence>
<keyword evidence="2" id="KW-0288">FMN</keyword>
<reference evidence="6" key="1">
    <citation type="submission" date="2023-10" db="EMBL/GenBank/DDBJ databases">
        <authorList>
            <person name="Chen Y."/>
            <person name="Shah S."/>
            <person name="Dougan E. K."/>
            <person name="Thang M."/>
            <person name="Chan C."/>
        </authorList>
    </citation>
    <scope>NUCLEOTIDE SEQUENCE [LARGE SCALE GENOMIC DNA]</scope>
</reference>
<dbReference type="Pfam" id="PF13426">
    <property type="entry name" value="PAS_9"/>
    <property type="match status" value="2"/>
</dbReference>
<evidence type="ECO:0000313" key="6">
    <source>
        <dbReference type="EMBL" id="CAK0889682.1"/>
    </source>
</evidence>
<gene>
    <name evidence="6" type="ORF">PCOR1329_LOCUS70153</name>
</gene>
<dbReference type="InterPro" id="IPR043136">
    <property type="entry name" value="B30.2/SPRY_sf"/>
</dbReference>
<keyword evidence="4" id="KW-1133">Transmembrane helix</keyword>